<dbReference type="PRINTS" id="PR01181">
    <property type="entry name" value="DAPDCRBXLASE"/>
</dbReference>
<dbReference type="PANTHER" id="PTHR43727">
    <property type="entry name" value="DIAMINOPIMELATE DECARBOXYLASE"/>
    <property type="match status" value="1"/>
</dbReference>
<evidence type="ECO:0000259" key="9">
    <source>
        <dbReference type="Pfam" id="PF00278"/>
    </source>
</evidence>
<dbReference type="Gene3D" id="2.40.37.10">
    <property type="entry name" value="Lyase, Ornithine Decarboxylase, Chain A, domain 1"/>
    <property type="match status" value="1"/>
</dbReference>
<feature type="binding site" evidence="5">
    <location>
        <position position="239"/>
    </location>
    <ligand>
        <name>pyridoxal 5'-phosphate</name>
        <dbReference type="ChEBI" id="CHEBI:597326"/>
    </ligand>
</feature>
<dbReference type="Pfam" id="PF02784">
    <property type="entry name" value="Orn_Arg_deC_N"/>
    <property type="match status" value="1"/>
</dbReference>
<dbReference type="PRINTS" id="PR01179">
    <property type="entry name" value="ODADCRBXLASE"/>
</dbReference>
<reference evidence="11" key="1">
    <citation type="submission" date="2020-10" db="EMBL/GenBank/DDBJ databases">
        <title>An improved Amphimedon queenslandica hologenome assembly reveals how three proteobacterial symbionts can extend the metabolic phenotypic of their marine sponge host.</title>
        <authorList>
            <person name="Degnan B."/>
            <person name="Degnan S."/>
            <person name="Xiang X."/>
        </authorList>
    </citation>
    <scope>NUCLEOTIDE SEQUENCE</scope>
    <source>
        <strain evidence="11">AqS2</strain>
    </source>
</reference>
<proteinExistence type="inferred from homology"/>
<keyword evidence="5" id="KW-0028">Amino-acid biosynthesis</keyword>
<dbReference type="AlphaFoldDB" id="A0A930UI04"/>
<dbReference type="EMBL" id="JADHEI010000033">
    <property type="protein sequence ID" value="MBF2735456.1"/>
    <property type="molecule type" value="Genomic_DNA"/>
</dbReference>
<evidence type="ECO:0000313" key="12">
    <source>
        <dbReference type="Proteomes" id="UP000604381"/>
    </source>
</evidence>
<dbReference type="HAMAP" id="MF_02120">
    <property type="entry name" value="LysA"/>
    <property type="match status" value="1"/>
</dbReference>
<dbReference type="InterPro" id="IPR009006">
    <property type="entry name" value="Ala_racemase/Decarboxylase_C"/>
</dbReference>
<feature type="binding site" evidence="5">
    <location>
        <position position="308"/>
    </location>
    <ligand>
        <name>substrate</name>
    </ligand>
</feature>
<keyword evidence="3 5" id="KW-0663">Pyridoxal phosphate</keyword>
<evidence type="ECO:0000256" key="7">
    <source>
        <dbReference type="PIRSR" id="PIRSR600183-50"/>
    </source>
</evidence>
<dbReference type="InterPro" id="IPR002986">
    <property type="entry name" value="DAP_deCOOHase_LysA"/>
</dbReference>
<dbReference type="PANTHER" id="PTHR43727:SF2">
    <property type="entry name" value="GROUP IV DECARBOXYLASE"/>
    <property type="match status" value="1"/>
</dbReference>
<feature type="binding site" evidence="5">
    <location>
        <position position="276"/>
    </location>
    <ligand>
        <name>substrate</name>
    </ligand>
</feature>
<dbReference type="InterPro" id="IPR029066">
    <property type="entry name" value="PLP-binding_barrel"/>
</dbReference>
<comment type="subunit">
    <text evidence="5">Homodimer.</text>
</comment>
<keyword evidence="12" id="KW-1185">Reference proteome</keyword>
<name>A0A930UI04_9GAMM</name>
<evidence type="ECO:0000256" key="5">
    <source>
        <dbReference type="HAMAP-Rule" id="MF_02120"/>
    </source>
</evidence>
<evidence type="ECO:0000256" key="3">
    <source>
        <dbReference type="ARBA" id="ARBA00022898"/>
    </source>
</evidence>
<accession>A0A930UI04</accession>
<dbReference type="Pfam" id="PF00278">
    <property type="entry name" value="Orn_DAP_Arg_deC"/>
    <property type="match status" value="1"/>
</dbReference>
<dbReference type="InterPro" id="IPR000183">
    <property type="entry name" value="Orn/DAP/Arg_de-COase"/>
</dbReference>
<keyword evidence="5 8" id="KW-0457">Lysine biosynthesis</keyword>
<dbReference type="NCBIfam" id="TIGR01048">
    <property type="entry name" value="lysA"/>
    <property type="match status" value="1"/>
</dbReference>
<evidence type="ECO:0000256" key="4">
    <source>
        <dbReference type="ARBA" id="ARBA00023239"/>
    </source>
</evidence>
<sequence>MTSCEEAVAAGEIEGVGLERIAADFGTPCYVYDAAQLQAACAQVLALAAPLQARVCYAVKANGNLSLLHLIRDAGLGFDVSSAVELQRVAQAGAKPADVIMTGPGKSAVDLKAAVEAGVAEIVCDSAGELARLETIASEAGRKVAAGVRLNPAIDAPSHPHLATGRGEAKFGVGADEAAKMFSRIAASSVLETGSLSCHIGSQIATSEPYIELAKVMLAFAERLDKEKCPPARLDLGGGFGIGDAKERPAATPLAGVAAWLAEHGAGRSYGFQPGRSVVGRCGILLARVEYRKDRHLIVDAGMTELLRPCLYGAVHGVAHVGSKPAPAGALDVVGPVCENADFLAQGVALDAGPGDLVAVFDCGAYASAMASGYNGRLRACEVLVKDGVARLIRARESFADSIRAEDGAFDWL</sequence>
<dbReference type="SUPFAM" id="SSF51419">
    <property type="entry name" value="PLP-binding barrel"/>
    <property type="match status" value="1"/>
</dbReference>
<dbReference type="Gene3D" id="3.20.20.10">
    <property type="entry name" value="Alanine racemase"/>
    <property type="match status" value="1"/>
</dbReference>
<feature type="modified residue" description="N6-(pyridoxal phosphate)lysine" evidence="5 7">
    <location>
        <position position="60"/>
    </location>
</feature>
<feature type="domain" description="Orn/DAP/Arg decarboxylase 2 N-terminal" evidence="10">
    <location>
        <begin position="48"/>
        <end position="251"/>
    </location>
</feature>
<dbReference type="SUPFAM" id="SSF50621">
    <property type="entry name" value="Alanine racemase C-terminal domain-like"/>
    <property type="match status" value="1"/>
</dbReference>
<protein>
    <recommendedName>
        <fullName evidence="5 6">Diaminopimelate decarboxylase</fullName>
        <shortName evidence="5">DAP decarboxylase</shortName>
        <shortName evidence="5">DAPDC</shortName>
        <ecNumber evidence="5 6">4.1.1.20</ecNumber>
    </recommendedName>
</protein>
<feature type="domain" description="Orn/DAP/Arg decarboxylase 2 C-terminal" evidence="9">
    <location>
        <begin position="29"/>
        <end position="364"/>
    </location>
</feature>
<dbReference type="FunFam" id="3.20.20.10:FF:000003">
    <property type="entry name" value="Diaminopimelate decarboxylase"/>
    <property type="match status" value="1"/>
</dbReference>
<feature type="active site" description="Proton donor" evidence="7">
    <location>
        <position position="338"/>
    </location>
</feature>
<evidence type="ECO:0000259" key="10">
    <source>
        <dbReference type="Pfam" id="PF02784"/>
    </source>
</evidence>
<evidence type="ECO:0000313" key="11">
    <source>
        <dbReference type="EMBL" id="MBF2735456.1"/>
    </source>
</evidence>
<evidence type="ECO:0000256" key="6">
    <source>
        <dbReference type="NCBIfam" id="TIGR01048"/>
    </source>
</evidence>
<evidence type="ECO:0000256" key="2">
    <source>
        <dbReference type="ARBA" id="ARBA00022793"/>
    </source>
</evidence>
<dbReference type="GO" id="GO:0008836">
    <property type="term" value="F:diaminopimelate decarboxylase activity"/>
    <property type="evidence" value="ECO:0007669"/>
    <property type="project" value="UniProtKB-UniRule"/>
</dbReference>
<dbReference type="InterPro" id="IPR022643">
    <property type="entry name" value="De-COase2_C"/>
</dbReference>
<feature type="binding site" evidence="5">
    <location>
        <position position="366"/>
    </location>
    <ligand>
        <name>pyridoxal 5'-phosphate</name>
        <dbReference type="ChEBI" id="CHEBI:597326"/>
    </ligand>
</feature>
<organism evidence="11 12">
    <name type="scientific">Candidatus Amphirhobacter heronislandensis</name>
    <dbReference type="NCBI Taxonomy" id="1732024"/>
    <lineage>
        <taxon>Bacteria</taxon>
        <taxon>Pseudomonadati</taxon>
        <taxon>Pseudomonadota</taxon>
        <taxon>Gammaproteobacteria</taxon>
        <taxon>Candidatus Tethybacterales</taxon>
        <taxon>Candidatus Tethybacteraceae</taxon>
        <taxon>Candidatus Amphirhobacter</taxon>
    </lineage>
</organism>
<keyword evidence="2 5" id="KW-0210">Decarboxylase</keyword>
<dbReference type="EC" id="4.1.1.20" evidence="5 6"/>
<dbReference type="InterPro" id="IPR022653">
    <property type="entry name" value="De-COase2_pyr-phos_BS"/>
</dbReference>
<feature type="binding site" evidence="5">
    <location>
        <position position="339"/>
    </location>
    <ligand>
        <name>substrate</name>
    </ligand>
</feature>
<dbReference type="Proteomes" id="UP000604381">
    <property type="component" value="Unassembled WGS sequence"/>
</dbReference>
<comment type="catalytic activity">
    <reaction evidence="5 8">
        <text>meso-2,6-diaminopimelate + H(+) = L-lysine + CO2</text>
        <dbReference type="Rhea" id="RHEA:15101"/>
        <dbReference type="ChEBI" id="CHEBI:15378"/>
        <dbReference type="ChEBI" id="CHEBI:16526"/>
        <dbReference type="ChEBI" id="CHEBI:32551"/>
        <dbReference type="ChEBI" id="CHEBI:57791"/>
        <dbReference type="EC" id="4.1.1.20"/>
    </reaction>
</comment>
<feature type="binding site" evidence="5">
    <location>
        <position position="366"/>
    </location>
    <ligand>
        <name>substrate</name>
    </ligand>
</feature>
<dbReference type="CDD" id="cd06828">
    <property type="entry name" value="PLPDE_III_DapDC"/>
    <property type="match status" value="1"/>
</dbReference>
<evidence type="ECO:0000256" key="8">
    <source>
        <dbReference type="RuleBase" id="RU003738"/>
    </source>
</evidence>
<comment type="function">
    <text evidence="5">Specifically catalyzes the decarboxylation of meso-diaminopimelate (meso-DAP) to L-lysine.</text>
</comment>
<comment type="similarity">
    <text evidence="5">Belongs to the Orn/Lys/Arg decarboxylase class-II family. LysA subfamily.</text>
</comment>
<evidence type="ECO:0000256" key="1">
    <source>
        <dbReference type="ARBA" id="ARBA00001933"/>
    </source>
</evidence>
<comment type="caution">
    <text evidence="5">Lacks conserved residue(s) required for the propagation of feature annotation.</text>
</comment>
<keyword evidence="4 5" id="KW-0456">Lyase</keyword>
<dbReference type="GO" id="GO:0009089">
    <property type="term" value="P:lysine biosynthetic process via diaminopimelate"/>
    <property type="evidence" value="ECO:0007669"/>
    <property type="project" value="UniProtKB-UniRule"/>
</dbReference>
<comment type="caution">
    <text evidence="11">The sequence shown here is derived from an EMBL/GenBank/DDBJ whole genome shotgun (WGS) entry which is preliminary data.</text>
</comment>
<comment type="pathway">
    <text evidence="5 8">Amino-acid biosynthesis; L-lysine biosynthesis via DAP pathway; L-lysine from DL-2,6-diaminopimelate: step 1/1.</text>
</comment>
<gene>
    <name evidence="5 11" type="primary">lysA</name>
    <name evidence="11" type="ORF">ISN26_05190</name>
</gene>
<dbReference type="InterPro" id="IPR022644">
    <property type="entry name" value="De-COase2_N"/>
</dbReference>
<comment type="cofactor">
    <cofactor evidence="1 5 7 8">
        <name>pyridoxal 5'-phosphate</name>
        <dbReference type="ChEBI" id="CHEBI:597326"/>
    </cofactor>
</comment>
<feature type="binding site" evidence="5">
    <location>
        <position position="312"/>
    </location>
    <ligand>
        <name>substrate</name>
    </ligand>
</feature>
<dbReference type="PROSITE" id="PS00878">
    <property type="entry name" value="ODR_DC_2_1"/>
    <property type="match status" value="1"/>
</dbReference>
<dbReference type="GO" id="GO:0030170">
    <property type="term" value="F:pyridoxal phosphate binding"/>
    <property type="evidence" value="ECO:0007669"/>
    <property type="project" value="UniProtKB-UniRule"/>
</dbReference>